<evidence type="ECO:0000313" key="2">
    <source>
        <dbReference type="Proteomes" id="UP000001542"/>
    </source>
</evidence>
<dbReference type="InParanoid" id="A2HCK7"/>
<dbReference type="EMBL" id="DS131230">
    <property type="protein sequence ID" value="EAX72860.1"/>
    <property type="molecule type" value="Genomic_DNA"/>
</dbReference>
<dbReference type="AlphaFoldDB" id="A2HCK7"/>
<proteinExistence type="predicted"/>
<feature type="non-terminal residue" evidence="1">
    <location>
        <position position="328"/>
    </location>
</feature>
<gene>
    <name evidence="1" type="ORF">TVAG_537120</name>
</gene>
<dbReference type="Proteomes" id="UP000001542">
    <property type="component" value="Unassembled WGS sequence"/>
</dbReference>
<reference evidence="1" key="2">
    <citation type="journal article" date="2007" name="Science">
        <title>Draft genome sequence of the sexually transmitted pathogen Trichomonas vaginalis.</title>
        <authorList>
            <person name="Carlton J.M."/>
            <person name="Hirt R.P."/>
            <person name="Silva J.C."/>
            <person name="Delcher A.L."/>
            <person name="Schatz M."/>
            <person name="Zhao Q."/>
            <person name="Wortman J.R."/>
            <person name="Bidwell S.L."/>
            <person name="Alsmark U.C.M."/>
            <person name="Besteiro S."/>
            <person name="Sicheritz-Ponten T."/>
            <person name="Noel C.J."/>
            <person name="Dacks J.B."/>
            <person name="Foster P.G."/>
            <person name="Simillion C."/>
            <person name="Van de Peer Y."/>
            <person name="Miranda-Saavedra D."/>
            <person name="Barton G.J."/>
            <person name="Westrop G.D."/>
            <person name="Mueller S."/>
            <person name="Dessi D."/>
            <person name="Fiori P.L."/>
            <person name="Ren Q."/>
            <person name="Paulsen I."/>
            <person name="Zhang H."/>
            <person name="Bastida-Corcuera F.D."/>
            <person name="Simoes-Barbosa A."/>
            <person name="Brown M.T."/>
            <person name="Hayes R.D."/>
            <person name="Mukherjee M."/>
            <person name="Okumura C.Y."/>
            <person name="Schneider R."/>
            <person name="Smith A.J."/>
            <person name="Vanacova S."/>
            <person name="Villalvazo M."/>
            <person name="Haas B.J."/>
            <person name="Pertea M."/>
            <person name="Feldblyum T.V."/>
            <person name="Utterback T.R."/>
            <person name="Shu C.L."/>
            <person name="Osoegawa K."/>
            <person name="de Jong P.J."/>
            <person name="Hrdy I."/>
            <person name="Horvathova L."/>
            <person name="Zubacova Z."/>
            <person name="Dolezal P."/>
            <person name="Malik S.B."/>
            <person name="Logsdon J.M. Jr."/>
            <person name="Henze K."/>
            <person name="Gupta A."/>
            <person name="Wang C.C."/>
            <person name="Dunne R.L."/>
            <person name="Upcroft J.A."/>
            <person name="Upcroft P."/>
            <person name="White O."/>
            <person name="Salzberg S.L."/>
            <person name="Tang P."/>
            <person name="Chiu C.-H."/>
            <person name="Lee Y.-S."/>
            <person name="Embley T.M."/>
            <person name="Coombs G.H."/>
            <person name="Mottram J.C."/>
            <person name="Tachezy J."/>
            <person name="Fraser-Liggett C.M."/>
            <person name="Johnson P.J."/>
        </authorList>
    </citation>
    <scope>NUCLEOTIDE SEQUENCE [LARGE SCALE GENOMIC DNA]</scope>
    <source>
        <strain evidence="1">G3</strain>
    </source>
</reference>
<keyword evidence="2" id="KW-1185">Reference proteome</keyword>
<sequence>MNQSVPAPLADTKQYIDFIHYLQYGVQAEMRANCNYRKDSHLNSDGVTIIRHYCRWGSCSANFTFEMKSNQYRFVNGHHFHNHVGEPPSFKYSPKSIFLRPYLQQYFISGGKVADAISCSYQALNIPFINNYVFFSYDENTLRQLKKELTEQILQMPKGSNHYGNFLDVVNKYKSEKINTPSAKDLLYHEIDDVDNPVDFLFVYGDCRIKDLLYEEPRMYHIDSTFKILFEKLVLYIIACKFEKTHAIPLCYFIVKQDNETSISKCLIKFFEWFERTPSNFMSDCALQIFNSIHNTFQECNIFWCALHVMRALRKNLYRIPDENIRAD</sequence>
<dbReference type="PANTHER" id="PTHR48142">
    <property type="entry name" value="PIGMENTOSA GTPASE REGULATOR-LIKE PROTEIN, PUTATIVE-RELATED"/>
    <property type="match status" value="1"/>
</dbReference>
<dbReference type="VEuPathDB" id="TrichDB:TVAG_537120"/>
<accession>A2HCK7</accession>
<evidence type="ECO:0000313" key="1">
    <source>
        <dbReference type="EMBL" id="EAX72860.1"/>
    </source>
</evidence>
<name>A2HCK7_TRIV3</name>
<dbReference type="OrthoDB" id="693960at2759"/>
<dbReference type="VEuPathDB" id="TrichDB:TVAGG3_0094440"/>
<protein>
    <submittedName>
        <fullName evidence="1">Uncharacterized protein</fullName>
    </submittedName>
</protein>
<dbReference type="PANTHER" id="PTHR48142:SF1">
    <property type="entry name" value="MULE TRANSPOSASE DOMAIN-CONTAINING PROTEIN"/>
    <property type="match status" value="1"/>
</dbReference>
<reference evidence="1" key="1">
    <citation type="submission" date="2006-10" db="EMBL/GenBank/DDBJ databases">
        <authorList>
            <person name="Amadeo P."/>
            <person name="Zhao Q."/>
            <person name="Wortman J."/>
            <person name="Fraser-Liggett C."/>
            <person name="Carlton J."/>
        </authorList>
    </citation>
    <scope>NUCLEOTIDE SEQUENCE</scope>
    <source>
        <strain evidence="1">G3</strain>
    </source>
</reference>
<organism evidence="1 2">
    <name type="scientific">Trichomonas vaginalis (strain ATCC PRA-98 / G3)</name>
    <dbReference type="NCBI Taxonomy" id="412133"/>
    <lineage>
        <taxon>Eukaryota</taxon>
        <taxon>Metamonada</taxon>
        <taxon>Parabasalia</taxon>
        <taxon>Trichomonadida</taxon>
        <taxon>Trichomonadidae</taxon>
        <taxon>Trichomonas</taxon>
    </lineage>
</organism>